<keyword evidence="2" id="KW-1185">Reference proteome</keyword>
<reference evidence="1" key="1">
    <citation type="journal article" date="2022" name="bioRxiv">
        <title>Sequencing and chromosome-scale assembly of the giantPleurodeles waltlgenome.</title>
        <authorList>
            <person name="Brown T."/>
            <person name="Elewa A."/>
            <person name="Iarovenko S."/>
            <person name="Subramanian E."/>
            <person name="Araus A.J."/>
            <person name="Petzold A."/>
            <person name="Susuki M."/>
            <person name="Suzuki K.-i.T."/>
            <person name="Hayashi T."/>
            <person name="Toyoda A."/>
            <person name="Oliveira C."/>
            <person name="Osipova E."/>
            <person name="Leigh N.D."/>
            <person name="Simon A."/>
            <person name="Yun M.H."/>
        </authorList>
    </citation>
    <scope>NUCLEOTIDE SEQUENCE</scope>
    <source>
        <strain evidence="1">20211129_DDA</strain>
        <tissue evidence="1">Liver</tissue>
    </source>
</reference>
<dbReference type="AlphaFoldDB" id="A0AAV7RU28"/>
<evidence type="ECO:0000313" key="1">
    <source>
        <dbReference type="EMBL" id="KAJ1155317.1"/>
    </source>
</evidence>
<dbReference type="EMBL" id="JANPWB010000009">
    <property type="protein sequence ID" value="KAJ1155317.1"/>
    <property type="molecule type" value="Genomic_DNA"/>
</dbReference>
<sequence length="135" mass="14638">MLLNKWIQGSGLLADQNGHAALKLQRVLPYHRQEQAPRTWRQATGAPEAVRSGRNYREGAKATVLRCTGTVAVSACACQPLCLRGPKATRALGEPEARWLPAERVLLGQLTDSLSSPHLVRGYEDTGTAWVALPG</sequence>
<organism evidence="1 2">
    <name type="scientific">Pleurodeles waltl</name>
    <name type="common">Iberian ribbed newt</name>
    <dbReference type="NCBI Taxonomy" id="8319"/>
    <lineage>
        <taxon>Eukaryota</taxon>
        <taxon>Metazoa</taxon>
        <taxon>Chordata</taxon>
        <taxon>Craniata</taxon>
        <taxon>Vertebrata</taxon>
        <taxon>Euteleostomi</taxon>
        <taxon>Amphibia</taxon>
        <taxon>Batrachia</taxon>
        <taxon>Caudata</taxon>
        <taxon>Salamandroidea</taxon>
        <taxon>Salamandridae</taxon>
        <taxon>Pleurodelinae</taxon>
        <taxon>Pleurodeles</taxon>
    </lineage>
</organism>
<accession>A0AAV7RU28</accession>
<comment type="caution">
    <text evidence="1">The sequence shown here is derived from an EMBL/GenBank/DDBJ whole genome shotgun (WGS) entry which is preliminary data.</text>
</comment>
<proteinExistence type="predicted"/>
<evidence type="ECO:0000313" key="2">
    <source>
        <dbReference type="Proteomes" id="UP001066276"/>
    </source>
</evidence>
<dbReference type="Proteomes" id="UP001066276">
    <property type="component" value="Chromosome 5"/>
</dbReference>
<name>A0AAV7RU28_PLEWA</name>
<protein>
    <submittedName>
        <fullName evidence="1">Uncharacterized protein</fullName>
    </submittedName>
</protein>
<gene>
    <name evidence="1" type="ORF">NDU88_008048</name>
</gene>